<evidence type="ECO:0000313" key="9">
    <source>
        <dbReference type="Proteomes" id="UP000798808"/>
    </source>
</evidence>
<keyword evidence="3" id="KW-0731">Sigma factor</keyword>
<gene>
    <name evidence="8" type="ORF">E1163_00400</name>
</gene>
<dbReference type="InterPro" id="IPR036388">
    <property type="entry name" value="WH-like_DNA-bd_sf"/>
</dbReference>
<name>A0ABW9RHK2_9BACT</name>
<evidence type="ECO:0000256" key="1">
    <source>
        <dbReference type="ARBA" id="ARBA00010641"/>
    </source>
</evidence>
<dbReference type="Pfam" id="PF04545">
    <property type="entry name" value="Sigma70_r4"/>
    <property type="match status" value="1"/>
</dbReference>
<dbReference type="Pfam" id="PF04542">
    <property type="entry name" value="Sigma70_r2"/>
    <property type="match status" value="1"/>
</dbReference>
<dbReference type="InterPro" id="IPR007630">
    <property type="entry name" value="RNA_pol_sigma70_r4"/>
</dbReference>
<evidence type="ECO:0000259" key="6">
    <source>
        <dbReference type="Pfam" id="PF04542"/>
    </source>
</evidence>
<keyword evidence="4" id="KW-0238">DNA-binding</keyword>
<dbReference type="Proteomes" id="UP000798808">
    <property type="component" value="Unassembled WGS sequence"/>
</dbReference>
<keyword evidence="9" id="KW-1185">Reference proteome</keyword>
<dbReference type="EMBL" id="SMLW01000146">
    <property type="protein sequence ID" value="MTI23401.1"/>
    <property type="molecule type" value="Genomic_DNA"/>
</dbReference>
<evidence type="ECO:0000256" key="2">
    <source>
        <dbReference type="ARBA" id="ARBA00023015"/>
    </source>
</evidence>
<feature type="domain" description="RNA polymerase sigma-70 region 4" evidence="7">
    <location>
        <begin position="97"/>
        <end position="145"/>
    </location>
</feature>
<comment type="caution">
    <text evidence="8">The sequence shown here is derived from an EMBL/GenBank/DDBJ whole genome shotgun (WGS) entry which is preliminary data.</text>
</comment>
<dbReference type="InterPro" id="IPR013325">
    <property type="entry name" value="RNA_pol_sigma_r2"/>
</dbReference>
<dbReference type="CDD" id="cd06171">
    <property type="entry name" value="Sigma70_r4"/>
    <property type="match status" value="1"/>
</dbReference>
<evidence type="ECO:0000259" key="7">
    <source>
        <dbReference type="Pfam" id="PF04545"/>
    </source>
</evidence>
<dbReference type="Gene3D" id="1.10.1740.10">
    <property type="match status" value="1"/>
</dbReference>
<reference evidence="8 9" key="1">
    <citation type="submission" date="2019-02" db="EMBL/GenBank/DDBJ databases">
        <authorList>
            <person name="Goldberg S.R."/>
            <person name="Haltli B.A."/>
            <person name="Correa H."/>
            <person name="Russell K.G."/>
        </authorList>
    </citation>
    <scope>NUCLEOTIDE SEQUENCE [LARGE SCALE GENOMIC DNA]</scope>
    <source>
        <strain evidence="8 9">JCM 16186</strain>
    </source>
</reference>
<sequence length="151" mass="17621">KQIFLFTYHRVGDKQNAADITSEVFLKALEKIEGFVYKGLPLSAWLYRIAINECNEYFRKSRQQKLIVLNQATIERLVEEMGEKTSEGTNFQVLANAMRRLDDQSVQIIQLRYFEAMPFKEIGQVLDITENNAKVRLYRAIAKLRLKMGLK</sequence>
<organism evidence="8 9">
    <name type="scientific">Fulvivirga kasyanovii</name>
    <dbReference type="NCBI Taxonomy" id="396812"/>
    <lineage>
        <taxon>Bacteria</taxon>
        <taxon>Pseudomonadati</taxon>
        <taxon>Bacteroidota</taxon>
        <taxon>Cytophagia</taxon>
        <taxon>Cytophagales</taxon>
        <taxon>Fulvivirgaceae</taxon>
        <taxon>Fulvivirga</taxon>
    </lineage>
</organism>
<dbReference type="InterPro" id="IPR013324">
    <property type="entry name" value="RNA_pol_sigma_r3/r4-like"/>
</dbReference>
<dbReference type="SUPFAM" id="SSF88946">
    <property type="entry name" value="Sigma2 domain of RNA polymerase sigma factors"/>
    <property type="match status" value="1"/>
</dbReference>
<proteinExistence type="inferred from homology"/>
<feature type="domain" description="RNA polymerase sigma-70 region 2" evidence="6">
    <location>
        <begin position="6"/>
        <end position="62"/>
    </location>
</feature>
<dbReference type="NCBIfam" id="TIGR02937">
    <property type="entry name" value="sigma70-ECF"/>
    <property type="match status" value="1"/>
</dbReference>
<keyword evidence="2" id="KW-0805">Transcription regulation</keyword>
<feature type="non-terminal residue" evidence="8">
    <location>
        <position position="1"/>
    </location>
</feature>
<dbReference type="PANTHER" id="PTHR43133:SF52">
    <property type="entry name" value="ECF RNA POLYMERASE SIGMA FACTOR SIGL"/>
    <property type="match status" value="1"/>
</dbReference>
<evidence type="ECO:0000313" key="8">
    <source>
        <dbReference type="EMBL" id="MTI23401.1"/>
    </source>
</evidence>
<protein>
    <submittedName>
        <fullName evidence="8">Sigma-70 family RNA polymerase sigma factor</fullName>
    </submittedName>
</protein>
<keyword evidence="5" id="KW-0804">Transcription</keyword>
<dbReference type="RefSeq" id="WP_155168549.1">
    <property type="nucleotide sequence ID" value="NZ_SMLW01000146.1"/>
</dbReference>
<dbReference type="PANTHER" id="PTHR43133">
    <property type="entry name" value="RNA POLYMERASE ECF-TYPE SIGMA FACTO"/>
    <property type="match status" value="1"/>
</dbReference>
<evidence type="ECO:0000256" key="5">
    <source>
        <dbReference type="ARBA" id="ARBA00023163"/>
    </source>
</evidence>
<dbReference type="Gene3D" id="1.10.10.10">
    <property type="entry name" value="Winged helix-like DNA-binding domain superfamily/Winged helix DNA-binding domain"/>
    <property type="match status" value="1"/>
</dbReference>
<dbReference type="InterPro" id="IPR014284">
    <property type="entry name" value="RNA_pol_sigma-70_dom"/>
</dbReference>
<evidence type="ECO:0000256" key="3">
    <source>
        <dbReference type="ARBA" id="ARBA00023082"/>
    </source>
</evidence>
<comment type="similarity">
    <text evidence="1">Belongs to the sigma-70 factor family. ECF subfamily.</text>
</comment>
<dbReference type="InterPro" id="IPR007627">
    <property type="entry name" value="RNA_pol_sigma70_r2"/>
</dbReference>
<accession>A0ABW9RHK2</accession>
<evidence type="ECO:0000256" key="4">
    <source>
        <dbReference type="ARBA" id="ARBA00023125"/>
    </source>
</evidence>
<dbReference type="InterPro" id="IPR039425">
    <property type="entry name" value="RNA_pol_sigma-70-like"/>
</dbReference>
<dbReference type="SUPFAM" id="SSF88659">
    <property type="entry name" value="Sigma3 and sigma4 domains of RNA polymerase sigma factors"/>
    <property type="match status" value="1"/>
</dbReference>